<keyword evidence="2" id="KW-0560">Oxidoreductase</keyword>
<dbReference type="OrthoDB" id="286404at2"/>
<feature type="domain" description="Ketoreductase" evidence="3">
    <location>
        <begin position="22"/>
        <end position="233"/>
    </location>
</feature>
<dbReference type="SUPFAM" id="SSF51735">
    <property type="entry name" value="NAD(P)-binding Rossmann-fold domains"/>
    <property type="match status" value="1"/>
</dbReference>
<dbReference type="RefSeq" id="WP_088440670.1">
    <property type="nucleotide sequence ID" value="NZ_BMMC01000014.1"/>
</dbReference>
<dbReference type="SMART" id="SM00822">
    <property type="entry name" value="PKS_KR"/>
    <property type="match status" value="1"/>
</dbReference>
<keyword evidence="1" id="KW-0521">NADP</keyword>
<dbReference type="Proteomes" id="UP000197361">
    <property type="component" value="Unassembled WGS sequence"/>
</dbReference>
<sequence>MSFSEPPAAADPMLPADMFAGQVALITGGGSGTGLAMAEAFARCGATVALVGRDIERLTQVSERLGRQGLSAVPIALDVREPERVCDGFERVEQTVGPITILANNAGANFPLLAERISPNAWRAVTRIALDGTFFCCQEFFRRLDGRPGAIVNNLASYVWLGLPGDAHAAAAKAGQMNLTLTLAAEWGRLGVRVNGLVIGNYPHAGIPGYDPDKAGPRAISIPARRPLRAQEIGRAAAFLCSPYARHITGTNLVIDGGDWLRRDVLKPVFVSPCDRENLWMG</sequence>
<evidence type="ECO:0000313" key="4">
    <source>
        <dbReference type="EMBL" id="OWQ96815.1"/>
    </source>
</evidence>
<comment type="caution">
    <text evidence="4">The sequence shown here is derived from an EMBL/GenBank/DDBJ whole genome shotgun (WGS) entry which is preliminary data.</text>
</comment>
<dbReference type="AlphaFoldDB" id="A0A246JUS1"/>
<dbReference type="InterPro" id="IPR057326">
    <property type="entry name" value="KR_dom"/>
</dbReference>
<evidence type="ECO:0000313" key="5">
    <source>
        <dbReference type="Proteomes" id="UP000197361"/>
    </source>
</evidence>
<evidence type="ECO:0000259" key="3">
    <source>
        <dbReference type="SMART" id="SM00822"/>
    </source>
</evidence>
<dbReference type="PANTHER" id="PTHR43296">
    <property type="entry name" value="PEROXISOMAL 2,4-DIENOYL-COA REDUCTASE"/>
    <property type="match status" value="1"/>
</dbReference>
<dbReference type="InterPro" id="IPR036291">
    <property type="entry name" value="NAD(P)-bd_dom_sf"/>
</dbReference>
<dbReference type="GO" id="GO:0008670">
    <property type="term" value="F:2,4-dienoyl-CoA reductase (NADPH) activity"/>
    <property type="evidence" value="ECO:0007669"/>
    <property type="project" value="InterPro"/>
</dbReference>
<dbReference type="Pfam" id="PF13561">
    <property type="entry name" value="adh_short_C2"/>
    <property type="match status" value="1"/>
</dbReference>
<dbReference type="InterPro" id="IPR045017">
    <property type="entry name" value="DECR2-like"/>
</dbReference>
<dbReference type="PANTHER" id="PTHR43296:SF2">
    <property type="entry name" value="PEROXISOMAL 2,4-DIENOYL-COA REDUCTASE [(3E)-ENOYL-COA-PRODUCING]"/>
    <property type="match status" value="1"/>
</dbReference>
<proteinExistence type="predicted"/>
<accession>A0A246JUS1</accession>
<dbReference type="Gene3D" id="3.40.50.720">
    <property type="entry name" value="NAD(P)-binding Rossmann-like Domain"/>
    <property type="match status" value="1"/>
</dbReference>
<dbReference type="GO" id="GO:0009062">
    <property type="term" value="P:fatty acid catabolic process"/>
    <property type="evidence" value="ECO:0007669"/>
    <property type="project" value="InterPro"/>
</dbReference>
<dbReference type="InterPro" id="IPR002347">
    <property type="entry name" value="SDR_fam"/>
</dbReference>
<reference evidence="4 5" key="1">
    <citation type="journal article" date="2010" name="Int. J. Syst. Evol. Microbiol.">
        <title>Sphingopyxis bauzanensis sp. nov., a psychrophilic bacterium isolated from soil.</title>
        <authorList>
            <person name="Zhang D.C."/>
            <person name="Liu H.C."/>
            <person name="Xin Y.H."/>
            <person name="Zhou Y.G."/>
            <person name="Schinner F."/>
            <person name="Margesin R."/>
        </authorList>
    </citation>
    <scope>NUCLEOTIDE SEQUENCE [LARGE SCALE GENOMIC DNA]</scope>
    <source>
        <strain evidence="4 5">DSM 22271</strain>
    </source>
</reference>
<evidence type="ECO:0000256" key="1">
    <source>
        <dbReference type="ARBA" id="ARBA00022857"/>
    </source>
</evidence>
<name>A0A246JUS1_9SPHN</name>
<dbReference type="PRINTS" id="PR00081">
    <property type="entry name" value="GDHRDH"/>
</dbReference>
<gene>
    <name evidence="4" type="ORF">CDQ92_06730</name>
</gene>
<protein>
    <submittedName>
        <fullName evidence="4">Short-chain dehydrogenase</fullName>
    </submittedName>
</protein>
<dbReference type="EMBL" id="NISK01000002">
    <property type="protein sequence ID" value="OWQ96815.1"/>
    <property type="molecule type" value="Genomic_DNA"/>
</dbReference>
<evidence type="ECO:0000256" key="2">
    <source>
        <dbReference type="ARBA" id="ARBA00023002"/>
    </source>
</evidence>
<organism evidence="4 5">
    <name type="scientific">Sphingopyxis bauzanensis</name>
    <dbReference type="NCBI Taxonomy" id="651663"/>
    <lineage>
        <taxon>Bacteria</taxon>
        <taxon>Pseudomonadati</taxon>
        <taxon>Pseudomonadota</taxon>
        <taxon>Alphaproteobacteria</taxon>
        <taxon>Sphingomonadales</taxon>
        <taxon>Sphingomonadaceae</taxon>
        <taxon>Sphingopyxis</taxon>
    </lineage>
</organism>
<keyword evidence="5" id="KW-1185">Reference proteome</keyword>